<dbReference type="GO" id="GO:0003677">
    <property type="term" value="F:DNA binding"/>
    <property type="evidence" value="ECO:0007669"/>
    <property type="project" value="InterPro"/>
</dbReference>
<dbReference type="InterPro" id="IPR007219">
    <property type="entry name" value="XnlR_reg_dom"/>
</dbReference>
<organism evidence="5 6">
    <name type="scientific">Aspergillus oryzae (strain 3.042)</name>
    <name type="common">Yellow koji mold</name>
    <dbReference type="NCBI Taxonomy" id="1160506"/>
    <lineage>
        <taxon>Eukaryota</taxon>
        <taxon>Fungi</taxon>
        <taxon>Dikarya</taxon>
        <taxon>Ascomycota</taxon>
        <taxon>Pezizomycotina</taxon>
        <taxon>Eurotiomycetes</taxon>
        <taxon>Eurotiomycetidae</taxon>
        <taxon>Eurotiales</taxon>
        <taxon>Aspergillaceae</taxon>
        <taxon>Aspergillus</taxon>
        <taxon>Aspergillus subgen. Circumdati</taxon>
    </lineage>
</organism>
<keyword evidence="1" id="KW-0805">Transcription regulation</keyword>
<evidence type="ECO:0000313" key="5">
    <source>
        <dbReference type="EMBL" id="EIT77781.1"/>
    </source>
</evidence>
<dbReference type="HOGENOM" id="CLU_1320615_0_0_1"/>
<comment type="caution">
    <text evidence="5">The sequence shown here is derived from an EMBL/GenBank/DDBJ whole genome shotgun (WGS) entry which is preliminary data.</text>
</comment>
<gene>
    <name evidence="5" type="ORF">Ao3042_06061</name>
</gene>
<dbReference type="GO" id="GO:0006351">
    <property type="term" value="P:DNA-templated transcription"/>
    <property type="evidence" value="ECO:0007669"/>
    <property type="project" value="InterPro"/>
</dbReference>
<dbReference type="GO" id="GO:0008270">
    <property type="term" value="F:zinc ion binding"/>
    <property type="evidence" value="ECO:0007669"/>
    <property type="project" value="InterPro"/>
</dbReference>
<dbReference type="Pfam" id="PF04082">
    <property type="entry name" value="Fungal_trans"/>
    <property type="match status" value="1"/>
</dbReference>
<dbReference type="AlphaFoldDB" id="I8IH42"/>
<reference evidence="5 6" key="1">
    <citation type="journal article" date="2012" name="Eukaryot. Cell">
        <title>Draft genome sequence of Aspergillus oryzae strain 3.042.</title>
        <authorList>
            <person name="Zhao G."/>
            <person name="Yao Y."/>
            <person name="Qi W."/>
            <person name="Wang C."/>
            <person name="Hou L."/>
            <person name="Zeng B."/>
            <person name="Cao X."/>
        </authorList>
    </citation>
    <scope>NUCLEOTIDE SEQUENCE [LARGE SCALE GENOMIC DNA]</scope>
    <source>
        <strain evidence="5 6">3.042</strain>
    </source>
</reference>
<reference evidence="6" key="2">
    <citation type="submission" date="2012-06" db="EMBL/GenBank/DDBJ databases">
        <title>Comparative genomic analyses of Aspergillus oryzae 3.042 and A. oryzae RIB40 for soy-sauce fermentation.</title>
        <authorList>
            <person name="Zhao G."/>
            <person name="Hou L."/>
            <person name="Wang C."/>
            <person name="Cao X."/>
        </authorList>
    </citation>
    <scope>NUCLEOTIDE SEQUENCE [LARGE SCALE GENOMIC DNA]</scope>
    <source>
        <strain evidence="6">3.042</strain>
    </source>
</reference>
<protein>
    <recommendedName>
        <fullName evidence="4">Xylanolytic transcriptional activator regulatory domain-containing protein</fullName>
    </recommendedName>
</protein>
<dbReference type="CDD" id="cd12148">
    <property type="entry name" value="fungal_TF_MHR"/>
    <property type="match status" value="1"/>
</dbReference>
<evidence type="ECO:0000256" key="1">
    <source>
        <dbReference type="ARBA" id="ARBA00023015"/>
    </source>
</evidence>
<evidence type="ECO:0000259" key="4">
    <source>
        <dbReference type="Pfam" id="PF04082"/>
    </source>
</evidence>
<keyword evidence="2" id="KW-0804">Transcription</keyword>
<keyword evidence="3" id="KW-0539">Nucleus</keyword>
<proteinExistence type="predicted"/>
<sequence length="208" mass="23418">MGLHRPHSPESSIPFFLSQTRKRVFAASYRTDKNLATFLGRPPRLPYHYCDVGLPLDLDDYSLVLDNLSLDKAVRQLTSDGWGTCNGGLRPATVIRLRYMIARLREQVMELSLGRDSVGSRQNELQPAPVHSKSGYPSGIPLYGVSSRAYSLHDRVGDSSHLIGMSLNAHEQDETIPNVDTLETSEDFLNWLDELGLDTSVPEFFRWQ</sequence>
<accession>I8IH42</accession>
<dbReference type="EMBL" id="AKHY01000144">
    <property type="protein sequence ID" value="EIT77781.1"/>
    <property type="molecule type" value="Genomic_DNA"/>
</dbReference>
<dbReference type="Proteomes" id="UP000002812">
    <property type="component" value="Unassembled WGS sequence"/>
</dbReference>
<evidence type="ECO:0000313" key="6">
    <source>
        <dbReference type="Proteomes" id="UP000002812"/>
    </source>
</evidence>
<name>I8IH42_ASPO3</name>
<feature type="domain" description="Xylanolytic transcriptional activator regulatory" evidence="4">
    <location>
        <begin position="1"/>
        <end position="61"/>
    </location>
</feature>
<evidence type="ECO:0000256" key="2">
    <source>
        <dbReference type="ARBA" id="ARBA00023163"/>
    </source>
</evidence>
<evidence type="ECO:0000256" key="3">
    <source>
        <dbReference type="ARBA" id="ARBA00023242"/>
    </source>
</evidence>